<reference evidence="2" key="1">
    <citation type="submission" date="2020-01" db="EMBL/GenBank/DDBJ databases">
        <title>Development of genomics and gene disruption for Polysphondylium violaceum indicates a role for the polyketide synthase stlB in stalk morphogenesis.</title>
        <authorList>
            <person name="Narita B."/>
            <person name="Kawabe Y."/>
            <person name="Kin K."/>
            <person name="Saito T."/>
            <person name="Gibbs R."/>
            <person name="Kuspa A."/>
            <person name="Muzny D."/>
            <person name="Queller D."/>
            <person name="Richards S."/>
            <person name="Strassman J."/>
            <person name="Sucgang R."/>
            <person name="Worley K."/>
            <person name="Schaap P."/>
        </authorList>
    </citation>
    <scope>NUCLEOTIDE SEQUENCE</scope>
    <source>
        <strain evidence="2">QSvi11</strain>
    </source>
</reference>
<evidence type="ECO:0000259" key="1">
    <source>
        <dbReference type="PROSITE" id="PS51263"/>
    </source>
</evidence>
<sequence length="117" mass="13333">MLEIQDSHKILTFRDSKGSTPWIIYGYIDPNSIVFKASGEGVEDMVEKLKDFEIAYMLVRCQYNENDTGFQSDARTKDVFITWIGPRVPILEKGKKTSHLGGVKAFFQPYHAEITAI</sequence>
<dbReference type="GO" id="GO:0030864">
    <property type="term" value="C:cortical actin cytoskeleton"/>
    <property type="evidence" value="ECO:0007669"/>
    <property type="project" value="TreeGrafter"/>
</dbReference>
<dbReference type="AlphaFoldDB" id="A0A8J4PXV1"/>
<dbReference type="InterPro" id="IPR002108">
    <property type="entry name" value="ADF-H"/>
</dbReference>
<dbReference type="PANTHER" id="PTHR10829">
    <property type="entry name" value="CORTACTIN AND DREBRIN"/>
    <property type="match status" value="1"/>
</dbReference>
<dbReference type="OrthoDB" id="5971719at2759"/>
<dbReference type="InterPro" id="IPR029006">
    <property type="entry name" value="ADF-H/Gelsolin-like_dom_sf"/>
</dbReference>
<dbReference type="GO" id="GO:0030427">
    <property type="term" value="C:site of polarized growth"/>
    <property type="evidence" value="ECO:0007669"/>
    <property type="project" value="TreeGrafter"/>
</dbReference>
<feature type="domain" description="ADF-H" evidence="1">
    <location>
        <begin position="1"/>
        <end position="117"/>
    </location>
</feature>
<keyword evidence="3" id="KW-1185">Reference proteome</keyword>
<comment type="caution">
    <text evidence="2">The sequence shown here is derived from an EMBL/GenBank/DDBJ whole genome shotgun (WGS) entry which is preliminary data.</text>
</comment>
<organism evidence="2 3">
    <name type="scientific">Polysphondylium violaceum</name>
    <dbReference type="NCBI Taxonomy" id="133409"/>
    <lineage>
        <taxon>Eukaryota</taxon>
        <taxon>Amoebozoa</taxon>
        <taxon>Evosea</taxon>
        <taxon>Eumycetozoa</taxon>
        <taxon>Dictyostelia</taxon>
        <taxon>Dictyosteliales</taxon>
        <taxon>Dictyosteliaceae</taxon>
        <taxon>Polysphondylium</taxon>
    </lineage>
</organism>
<dbReference type="GO" id="GO:0051015">
    <property type="term" value="F:actin filament binding"/>
    <property type="evidence" value="ECO:0007669"/>
    <property type="project" value="TreeGrafter"/>
</dbReference>
<dbReference type="GO" id="GO:0030833">
    <property type="term" value="P:regulation of actin filament polymerization"/>
    <property type="evidence" value="ECO:0007669"/>
    <property type="project" value="TreeGrafter"/>
</dbReference>
<dbReference type="Proteomes" id="UP000695562">
    <property type="component" value="Unassembled WGS sequence"/>
</dbReference>
<name>A0A8J4PXV1_9MYCE</name>
<proteinExistence type="predicted"/>
<dbReference type="PROSITE" id="PS51263">
    <property type="entry name" value="ADF_H"/>
    <property type="match status" value="1"/>
</dbReference>
<dbReference type="Gene3D" id="3.40.20.10">
    <property type="entry name" value="Severin"/>
    <property type="match status" value="1"/>
</dbReference>
<dbReference type="Pfam" id="PF00241">
    <property type="entry name" value="Cofilin_ADF"/>
    <property type="match status" value="1"/>
</dbReference>
<gene>
    <name evidence="2" type="ORF">CYY_003326</name>
</gene>
<dbReference type="PANTHER" id="PTHR10829:SF20">
    <property type="entry name" value="ADF-H DOMAIN-CONTAINING PROTEIN"/>
    <property type="match status" value="1"/>
</dbReference>
<dbReference type="CDD" id="cd11282">
    <property type="entry name" value="ADF_coactosin_like"/>
    <property type="match status" value="1"/>
</dbReference>
<protein>
    <recommendedName>
        <fullName evidence="1">ADF-H domain-containing protein</fullName>
    </recommendedName>
</protein>
<evidence type="ECO:0000313" key="3">
    <source>
        <dbReference type="Proteomes" id="UP000695562"/>
    </source>
</evidence>
<dbReference type="SUPFAM" id="SSF55753">
    <property type="entry name" value="Actin depolymerizing proteins"/>
    <property type="match status" value="1"/>
</dbReference>
<accession>A0A8J4PXV1</accession>
<dbReference type="EMBL" id="AJWJ01000103">
    <property type="protein sequence ID" value="KAF2075350.1"/>
    <property type="molecule type" value="Genomic_DNA"/>
</dbReference>
<dbReference type="GO" id="GO:0005884">
    <property type="term" value="C:actin filament"/>
    <property type="evidence" value="ECO:0007669"/>
    <property type="project" value="TreeGrafter"/>
</dbReference>
<evidence type="ECO:0000313" key="2">
    <source>
        <dbReference type="EMBL" id="KAF2075350.1"/>
    </source>
</evidence>